<gene>
    <name evidence="1" type="ORF">BpHYR1_048550</name>
</gene>
<keyword evidence="2" id="KW-1185">Reference proteome</keyword>
<accession>A0A3M7SJK9</accession>
<protein>
    <submittedName>
        <fullName evidence="1">Uncharacterized protein</fullName>
    </submittedName>
</protein>
<proteinExistence type="predicted"/>
<dbReference type="Proteomes" id="UP000276133">
    <property type="component" value="Unassembled WGS sequence"/>
</dbReference>
<dbReference type="AlphaFoldDB" id="A0A3M7SJK9"/>
<dbReference type="OrthoDB" id="10043691at2759"/>
<sequence length="236" mass="26482">MILLTASLLSITSQINRCNGTFRYYNNLLTHKKCHSKTLQNDSPVEDQSKSANPELDITLTEADSFTPCLSQYVDPAYEESSELIGFVNDDKLDNQEHVININSDDEEYTTCAVVLENLFGSARTDYKSNHAYIEKYIRKRKNSKENHCSVKRVKSVDCEEVDLMGNGQSPSLSGSFTNSSLDSIKSTLKQTLTSKQLRNRPLSSSLSFDIDYTSELKDSISLPDSSDSFQSRVSD</sequence>
<dbReference type="EMBL" id="REGN01001276">
    <property type="protein sequence ID" value="RNA35892.1"/>
    <property type="molecule type" value="Genomic_DNA"/>
</dbReference>
<organism evidence="1 2">
    <name type="scientific">Brachionus plicatilis</name>
    <name type="common">Marine rotifer</name>
    <name type="synonym">Brachionus muelleri</name>
    <dbReference type="NCBI Taxonomy" id="10195"/>
    <lineage>
        <taxon>Eukaryota</taxon>
        <taxon>Metazoa</taxon>
        <taxon>Spiralia</taxon>
        <taxon>Gnathifera</taxon>
        <taxon>Rotifera</taxon>
        <taxon>Eurotatoria</taxon>
        <taxon>Monogononta</taxon>
        <taxon>Pseudotrocha</taxon>
        <taxon>Ploima</taxon>
        <taxon>Brachionidae</taxon>
        <taxon>Brachionus</taxon>
    </lineage>
</organism>
<comment type="caution">
    <text evidence="1">The sequence shown here is derived from an EMBL/GenBank/DDBJ whole genome shotgun (WGS) entry which is preliminary data.</text>
</comment>
<evidence type="ECO:0000313" key="1">
    <source>
        <dbReference type="EMBL" id="RNA35892.1"/>
    </source>
</evidence>
<reference evidence="1 2" key="1">
    <citation type="journal article" date="2018" name="Sci. Rep.">
        <title>Genomic signatures of local adaptation to the degree of environmental predictability in rotifers.</title>
        <authorList>
            <person name="Franch-Gras L."/>
            <person name="Hahn C."/>
            <person name="Garcia-Roger E.M."/>
            <person name="Carmona M.J."/>
            <person name="Serra M."/>
            <person name="Gomez A."/>
        </authorList>
    </citation>
    <scope>NUCLEOTIDE SEQUENCE [LARGE SCALE GENOMIC DNA]</scope>
    <source>
        <strain evidence="1">HYR1</strain>
    </source>
</reference>
<evidence type="ECO:0000313" key="2">
    <source>
        <dbReference type="Proteomes" id="UP000276133"/>
    </source>
</evidence>
<name>A0A3M7SJK9_BRAPC</name>